<dbReference type="InterPro" id="IPR008949">
    <property type="entry name" value="Isoprenoid_synthase_dom_sf"/>
</dbReference>
<keyword evidence="3" id="KW-0460">Magnesium</keyword>
<keyword evidence="2" id="KW-0479">Metal-binding</keyword>
<sequence length="463" mass="51015">MSFSVYPESKNQYLDGRTSFTDSTPLQFQPGMLGHMSSSREAQMLRQSRNSSPLPETTLNCSAPRSSSFSSLHANGHGSTQYSKVAVFDGIELPGTPPEETNYTAAAGNSNDVIDGPELIEKQQEHQSSNTTTCNGLNGGNHHGHRQNSLSLSDTRLPPAGIEAVMAPFDYINSLPSKGVREHLIESLNVWIEASPQAITNVKSVVGDIHNLSLMLDDVQDNSPMRRARAATHCVFGTAQTVNSATYHIVDVISRARELHDAEALSIVMDEMKSLLIGQSQDLLWTHLVSVPTVEDYLRMVDGKTGGLFRMISRLLISQSTSSRKPASLNRLMILFGRFFQIRDDYANLVSHQYAKTKGFAEDLDEGKYSFVLVHALHNAEPVTRTLLQNLLMQRRATGSTSDCNKELIVGLLRHAGSLEFTAQALQSLRDDLDDEIQRVETAVGKPNHGVRKIISALRIDMT</sequence>
<dbReference type="SUPFAM" id="SSF48576">
    <property type="entry name" value="Terpenoid synthases"/>
    <property type="match status" value="1"/>
</dbReference>
<dbReference type="GO" id="GO:0004659">
    <property type="term" value="F:prenyltransferase activity"/>
    <property type="evidence" value="ECO:0007669"/>
    <property type="project" value="InterPro"/>
</dbReference>
<dbReference type="Proteomes" id="UP000283895">
    <property type="component" value="Unassembled WGS sequence"/>
</dbReference>
<accession>A0A423WYD7</accession>
<dbReference type="GO" id="GO:0008299">
    <property type="term" value="P:isoprenoid biosynthetic process"/>
    <property type="evidence" value="ECO:0007669"/>
    <property type="project" value="InterPro"/>
</dbReference>
<dbReference type="Gene3D" id="1.10.600.10">
    <property type="entry name" value="Farnesyl Diphosphate Synthase"/>
    <property type="match status" value="1"/>
</dbReference>
<reference evidence="6 7" key="1">
    <citation type="submission" date="2015-09" db="EMBL/GenBank/DDBJ databases">
        <title>Host preference determinants of Valsa canker pathogens revealed by comparative genomics.</title>
        <authorList>
            <person name="Yin Z."/>
            <person name="Huang L."/>
        </authorList>
    </citation>
    <scope>NUCLEOTIDE SEQUENCE [LARGE SCALE GENOMIC DNA]</scope>
    <source>
        <strain evidence="6 7">03-1</strain>
    </source>
</reference>
<keyword evidence="7" id="KW-1185">Reference proteome</keyword>
<evidence type="ECO:0000256" key="5">
    <source>
        <dbReference type="SAM" id="MobiDB-lite"/>
    </source>
</evidence>
<evidence type="ECO:0000256" key="3">
    <source>
        <dbReference type="ARBA" id="ARBA00022842"/>
    </source>
</evidence>
<protein>
    <submittedName>
        <fullName evidence="6">Uncharacterized protein</fullName>
    </submittedName>
</protein>
<gene>
    <name evidence="6" type="ORF">VMCG_03251</name>
</gene>
<name>A0A423WYD7_9PEZI</name>
<dbReference type="PROSITE" id="PS00444">
    <property type="entry name" value="POLYPRENYL_SYNTHASE_2"/>
    <property type="match status" value="1"/>
</dbReference>
<dbReference type="InterPro" id="IPR000092">
    <property type="entry name" value="Polyprenyl_synt"/>
</dbReference>
<dbReference type="AlphaFoldDB" id="A0A423WYD7"/>
<dbReference type="EMBL" id="LKEA01000006">
    <property type="protein sequence ID" value="ROW08502.1"/>
    <property type="molecule type" value="Genomic_DNA"/>
</dbReference>
<dbReference type="Pfam" id="PF00348">
    <property type="entry name" value="polyprenyl_synt"/>
    <property type="match status" value="1"/>
</dbReference>
<dbReference type="GO" id="GO:0046165">
    <property type="term" value="P:alcohol biosynthetic process"/>
    <property type="evidence" value="ECO:0007669"/>
    <property type="project" value="UniProtKB-ARBA"/>
</dbReference>
<feature type="region of interest" description="Disordered" evidence="5">
    <location>
        <begin position="123"/>
        <end position="151"/>
    </location>
</feature>
<comment type="similarity">
    <text evidence="4">Belongs to the FPP/GGPP synthase family.</text>
</comment>
<evidence type="ECO:0000256" key="2">
    <source>
        <dbReference type="ARBA" id="ARBA00022723"/>
    </source>
</evidence>
<comment type="caution">
    <text evidence="6">The sequence shown here is derived from an EMBL/GenBank/DDBJ whole genome shotgun (WGS) entry which is preliminary data.</text>
</comment>
<organism evidence="6 7">
    <name type="scientific">Cytospora schulzeri</name>
    <dbReference type="NCBI Taxonomy" id="448051"/>
    <lineage>
        <taxon>Eukaryota</taxon>
        <taxon>Fungi</taxon>
        <taxon>Dikarya</taxon>
        <taxon>Ascomycota</taxon>
        <taxon>Pezizomycotina</taxon>
        <taxon>Sordariomycetes</taxon>
        <taxon>Sordariomycetidae</taxon>
        <taxon>Diaporthales</taxon>
        <taxon>Cytosporaceae</taxon>
        <taxon>Cytospora</taxon>
    </lineage>
</organism>
<evidence type="ECO:0000256" key="1">
    <source>
        <dbReference type="ARBA" id="ARBA00022679"/>
    </source>
</evidence>
<feature type="region of interest" description="Disordered" evidence="5">
    <location>
        <begin position="46"/>
        <end position="76"/>
    </location>
</feature>
<dbReference type="InterPro" id="IPR033749">
    <property type="entry name" value="Polyprenyl_synt_CS"/>
</dbReference>
<dbReference type="GO" id="GO:0046872">
    <property type="term" value="F:metal ion binding"/>
    <property type="evidence" value="ECO:0007669"/>
    <property type="project" value="UniProtKB-KW"/>
</dbReference>
<dbReference type="STRING" id="356882.A0A423WYD7"/>
<dbReference type="PANTHER" id="PTHR12001:SF72">
    <property type="entry name" value="THIJ_PFPI FAMILY PROTEIN (AFU_ORTHOLOGUE AFUA_3G01210)-RELATED"/>
    <property type="match status" value="1"/>
</dbReference>
<evidence type="ECO:0000256" key="4">
    <source>
        <dbReference type="RuleBase" id="RU004466"/>
    </source>
</evidence>
<proteinExistence type="inferred from homology"/>
<evidence type="ECO:0000313" key="7">
    <source>
        <dbReference type="Proteomes" id="UP000283895"/>
    </source>
</evidence>
<keyword evidence="1 4" id="KW-0808">Transferase</keyword>
<dbReference type="GO" id="GO:0043386">
    <property type="term" value="P:mycotoxin biosynthetic process"/>
    <property type="evidence" value="ECO:0007669"/>
    <property type="project" value="UniProtKB-ARBA"/>
</dbReference>
<evidence type="ECO:0000313" key="6">
    <source>
        <dbReference type="EMBL" id="ROW08502.1"/>
    </source>
</evidence>
<dbReference type="PANTHER" id="PTHR12001">
    <property type="entry name" value="GERANYLGERANYL PYROPHOSPHATE SYNTHASE"/>
    <property type="match status" value="1"/>
</dbReference>
<dbReference type="OrthoDB" id="6921389at2759"/>